<keyword evidence="3" id="KW-0132">Cell division</keyword>
<feature type="domain" description="Tyr recombinase" evidence="10">
    <location>
        <begin position="120"/>
        <end position="307"/>
    </location>
</feature>
<evidence type="ECO:0000256" key="1">
    <source>
        <dbReference type="ARBA" id="ARBA00004496"/>
    </source>
</evidence>
<evidence type="ECO:0000313" key="12">
    <source>
        <dbReference type="EMBL" id="OGM05705.1"/>
    </source>
</evidence>
<dbReference type="SUPFAM" id="SSF56349">
    <property type="entry name" value="DNA breaking-rejoining enzymes"/>
    <property type="match status" value="1"/>
</dbReference>
<dbReference type="AlphaFoldDB" id="A0A1F7WUF5"/>
<evidence type="ECO:0000256" key="9">
    <source>
        <dbReference type="PROSITE-ProRule" id="PRU01248"/>
    </source>
</evidence>
<keyword evidence="7" id="KW-0233">DNA recombination</keyword>
<dbReference type="InterPro" id="IPR011010">
    <property type="entry name" value="DNA_brk_join_enz"/>
</dbReference>
<dbReference type="GO" id="GO:0051301">
    <property type="term" value="P:cell division"/>
    <property type="evidence" value="ECO:0007669"/>
    <property type="project" value="UniProtKB-KW"/>
</dbReference>
<evidence type="ECO:0000259" key="10">
    <source>
        <dbReference type="PROSITE" id="PS51898"/>
    </source>
</evidence>
<name>A0A1F7WUF5_9BACT</name>
<evidence type="ECO:0000256" key="4">
    <source>
        <dbReference type="ARBA" id="ARBA00022829"/>
    </source>
</evidence>
<accession>A0A1F7WUF5</accession>
<sequence>MSVQTRQTSELEKKINDFLEYLEVEKGASPLTLRNYKHYLFRFLNFVEKKGFADLKSITPQLVHDFRTYISRLPSLDGTLSRKTQGYHIISLRSFLRYLIKNDYKVLSPDKLELPKISDRTIKFLSGEQVDKLLNAPTLSTRQGLRDKAILEVFFSTGLRVSELVNLNRDQINLNSREFGVVGKGGKARVVFLSQRACEYIKKYLDFREDKFKPLFIRHKGKVDPSVGDERMRLTPRSVQRLIKKYVKKVKLPVDATPHTIRHSFATDLLMAGADLRSVQEMLGHKNVQTTQVYTHVTHRHLKDIHRSFHGKGGK</sequence>
<dbReference type="CDD" id="cd00798">
    <property type="entry name" value="INT_XerDC_C"/>
    <property type="match status" value="1"/>
</dbReference>
<evidence type="ECO:0000256" key="8">
    <source>
        <dbReference type="ARBA" id="ARBA00023306"/>
    </source>
</evidence>
<dbReference type="NCBIfam" id="NF040815">
    <property type="entry name" value="recomb_XerA_Arch"/>
    <property type="match status" value="1"/>
</dbReference>
<dbReference type="SUPFAM" id="SSF47823">
    <property type="entry name" value="lambda integrase-like, N-terminal domain"/>
    <property type="match status" value="1"/>
</dbReference>
<dbReference type="GO" id="GO:0015074">
    <property type="term" value="P:DNA integration"/>
    <property type="evidence" value="ECO:0007669"/>
    <property type="project" value="UniProtKB-KW"/>
</dbReference>
<dbReference type="GO" id="GO:0005737">
    <property type="term" value="C:cytoplasm"/>
    <property type="evidence" value="ECO:0007669"/>
    <property type="project" value="UniProtKB-SubCell"/>
</dbReference>
<evidence type="ECO:0000256" key="2">
    <source>
        <dbReference type="ARBA" id="ARBA00022490"/>
    </source>
</evidence>
<dbReference type="Pfam" id="PF00589">
    <property type="entry name" value="Phage_integrase"/>
    <property type="match status" value="1"/>
</dbReference>
<reference evidence="12 13" key="1">
    <citation type="journal article" date="2016" name="Nat. Commun.">
        <title>Thousands of microbial genomes shed light on interconnected biogeochemical processes in an aquifer system.</title>
        <authorList>
            <person name="Anantharaman K."/>
            <person name="Brown C.T."/>
            <person name="Hug L.A."/>
            <person name="Sharon I."/>
            <person name="Castelle C.J."/>
            <person name="Probst A.J."/>
            <person name="Thomas B.C."/>
            <person name="Singh A."/>
            <person name="Wilkins M.J."/>
            <person name="Karaoz U."/>
            <person name="Brodie E.L."/>
            <person name="Williams K.H."/>
            <person name="Hubbard S.S."/>
            <person name="Banfield J.F."/>
        </authorList>
    </citation>
    <scope>NUCLEOTIDE SEQUENCE [LARGE SCALE GENOMIC DNA]</scope>
</reference>
<keyword evidence="2" id="KW-0963">Cytoplasm</keyword>
<dbReference type="GO" id="GO:0003677">
    <property type="term" value="F:DNA binding"/>
    <property type="evidence" value="ECO:0007669"/>
    <property type="project" value="UniProtKB-UniRule"/>
</dbReference>
<dbReference type="InterPro" id="IPR010998">
    <property type="entry name" value="Integrase_recombinase_N"/>
</dbReference>
<comment type="subcellular location">
    <subcellularLocation>
        <location evidence="1">Cytoplasm</location>
    </subcellularLocation>
</comment>
<evidence type="ECO:0000313" key="13">
    <source>
        <dbReference type="Proteomes" id="UP000178812"/>
    </source>
</evidence>
<dbReference type="InterPro" id="IPR013762">
    <property type="entry name" value="Integrase-like_cat_sf"/>
</dbReference>
<feature type="domain" description="Core-binding (CB)" evidence="11">
    <location>
        <begin position="9"/>
        <end position="100"/>
    </location>
</feature>
<protein>
    <recommendedName>
        <fullName evidence="14">Tyrosine recombinase XerC</fullName>
    </recommendedName>
</protein>
<keyword evidence="8" id="KW-0131">Cell cycle</keyword>
<evidence type="ECO:0000259" key="11">
    <source>
        <dbReference type="PROSITE" id="PS51900"/>
    </source>
</evidence>
<proteinExistence type="predicted"/>
<dbReference type="PROSITE" id="PS51898">
    <property type="entry name" value="TYR_RECOMBINASE"/>
    <property type="match status" value="1"/>
</dbReference>
<dbReference type="GO" id="GO:0006310">
    <property type="term" value="P:DNA recombination"/>
    <property type="evidence" value="ECO:0007669"/>
    <property type="project" value="UniProtKB-KW"/>
</dbReference>
<evidence type="ECO:0000256" key="5">
    <source>
        <dbReference type="ARBA" id="ARBA00022908"/>
    </source>
</evidence>
<dbReference type="Gene3D" id="1.10.150.130">
    <property type="match status" value="1"/>
</dbReference>
<evidence type="ECO:0000256" key="3">
    <source>
        <dbReference type="ARBA" id="ARBA00022618"/>
    </source>
</evidence>
<evidence type="ECO:0008006" key="14">
    <source>
        <dbReference type="Google" id="ProtNLM"/>
    </source>
</evidence>
<dbReference type="InterPro" id="IPR050090">
    <property type="entry name" value="Tyrosine_recombinase_XerCD"/>
</dbReference>
<gene>
    <name evidence="12" type="ORF">A2125_02280</name>
</gene>
<dbReference type="InterPro" id="IPR004107">
    <property type="entry name" value="Integrase_SAM-like_N"/>
</dbReference>
<dbReference type="PROSITE" id="PS51900">
    <property type="entry name" value="CB"/>
    <property type="match status" value="1"/>
</dbReference>
<dbReference type="Pfam" id="PF02899">
    <property type="entry name" value="Phage_int_SAM_1"/>
    <property type="match status" value="1"/>
</dbReference>
<evidence type="ECO:0000256" key="6">
    <source>
        <dbReference type="ARBA" id="ARBA00023125"/>
    </source>
</evidence>
<dbReference type="EMBL" id="MGFM01000027">
    <property type="protein sequence ID" value="OGM05705.1"/>
    <property type="molecule type" value="Genomic_DNA"/>
</dbReference>
<dbReference type="PANTHER" id="PTHR30349:SF77">
    <property type="entry name" value="TYROSINE RECOMBINASE XERC"/>
    <property type="match status" value="1"/>
</dbReference>
<dbReference type="InterPro" id="IPR044068">
    <property type="entry name" value="CB"/>
</dbReference>
<organism evidence="12 13">
    <name type="scientific">Candidatus Woesebacteria bacterium GWB1_43_5</name>
    <dbReference type="NCBI Taxonomy" id="1802474"/>
    <lineage>
        <taxon>Bacteria</taxon>
        <taxon>Candidatus Woeseibacteriota</taxon>
    </lineage>
</organism>
<keyword evidence="6 9" id="KW-0238">DNA-binding</keyword>
<dbReference type="InterPro" id="IPR002104">
    <property type="entry name" value="Integrase_catalytic"/>
</dbReference>
<dbReference type="GO" id="GO:0007059">
    <property type="term" value="P:chromosome segregation"/>
    <property type="evidence" value="ECO:0007669"/>
    <property type="project" value="UniProtKB-KW"/>
</dbReference>
<dbReference type="Proteomes" id="UP000178812">
    <property type="component" value="Unassembled WGS sequence"/>
</dbReference>
<comment type="caution">
    <text evidence="12">The sequence shown here is derived from an EMBL/GenBank/DDBJ whole genome shotgun (WGS) entry which is preliminary data.</text>
</comment>
<dbReference type="Gene3D" id="1.10.443.10">
    <property type="entry name" value="Intergrase catalytic core"/>
    <property type="match status" value="1"/>
</dbReference>
<keyword evidence="4" id="KW-0159">Chromosome partition</keyword>
<evidence type="ECO:0000256" key="7">
    <source>
        <dbReference type="ARBA" id="ARBA00023172"/>
    </source>
</evidence>
<dbReference type="PANTHER" id="PTHR30349">
    <property type="entry name" value="PHAGE INTEGRASE-RELATED"/>
    <property type="match status" value="1"/>
</dbReference>
<keyword evidence="5" id="KW-0229">DNA integration</keyword>